<evidence type="ECO:0000313" key="3">
    <source>
        <dbReference type="Proteomes" id="UP000324222"/>
    </source>
</evidence>
<gene>
    <name evidence="2" type="ORF">E2C01_097188</name>
</gene>
<dbReference type="EMBL" id="VSRR010128047">
    <property type="protein sequence ID" value="MPD01651.1"/>
    <property type="molecule type" value="Genomic_DNA"/>
</dbReference>
<keyword evidence="3" id="KW-1185">Reference proteome</keyword>
<protein>
    <submittedName>
        <fullName evidence="2">Uncharacterized protein</fullName>
    </submittedName>
</protein>
<organism evidence="2 3">
    <name type="scientific">Portunus trituberculatus</name>
    <name type="common">Swimming crab</name>
    <name type="synonym">Neptunus trituberculatus</name>
    <dbReference type="NCBI Taxonomy" id="210409"/>
    <lineage>
        <taxon>Eukaryota</taxon>
        <taxon>Metazoa</taxon>
        <taxon>Ecdysozoa</taxon>
        <taxon>Arthropoda</taxon>
        <taxon>Crustacea</taxon>
        <taxon>Multicrustacea</taxon>
        <taxon>Malacostraca</taxon>
        <taxon>Eumalacostraca</taxon>
        <taxon>Eucarida</taxon>
        <taxon>Decapoda</taxon>
        <taxon>Pleocyemata</taxon>
        <taxon>Brachyura</taxon>
        <taxon>Eubrachyura</taxon>
        <taxon>Portunoidea</taxon>
        <taxon>Portunidae</taxon>
        <taxon>Portuninae</taxon>
        <taxon>Portunus</taxon>
    </lineage>
</organism>
<sequence length="101" mass="10901">MRSGGTHSDSLRSASPPAGKVLCLTVTHRRGPKTGGSSTYHFRPSDLCQLIHIPEHLENLRKPPSGAAGPSLSFSPPAPSNYYFPNKNTLTLRVSPRPALR</sequence>
<evidence type="ECO:0000256" key="1">
    <source>
        <dbReference type="SAM" id="MobiDB-lite"/>
    </source>
</evidence>
<name>A0A5B7JXP0_PORTR</name>
<dbReference type="AlphaFoldDB" id="A0A5B7JXP0"/>
<evidence type="ECO:0000313" key="2">
    <source>
        <dbReference type="EMBL" id="MPD01651.1"/>
    </source>
</evidence>
<reference evidence="2 3" key="1">
    <citation type="submission" date="2019-05" db="EMBL/GenBank/DDBJ databases">
        <title>Another draft genome of Portunus trituberculatus and its Hox gene families provides insights of decapod evolution.</title>
        <authorList>
            <person name="Jeong J.-H."/>
            <person name="Song I."/>
            <person name="Kim S."/>
            <person name="Choi T."/>
            <person name="Kim D."/>
            <person name="Ryu S."/>
            <person name="Kim W."/>
        </authorList>
    </citation>
    <scope>NUCLEOTIDE SEQUENCE [LARGE SCALE GENOMIC DNA]</scope>
    <source>
        <tissue evidence="2">Muscle</tissue>
    </source>
</reference>
<accession>A0A5B7JXP0</accession>
<feature type="region of interest" description="Disordered" evidence="1">
    <location>
        <begin position="59"/>
        <end position="78"/>
    </location>
</feature>
<proteinExistence type="predicted"/>
<comment type="caution">
    <text evidence="2">The sequence shown here is derived from an EMBL/GenBank/DDBJ whole genome shotgun (WGS) entry which is preliminary data.</text>
</comment>
<dbReference type="Proteomes" id="UP000324222">
    <property type="component" value="Unassembled WGS sequence"/>
</dbReference>